<proteinExistence type="predicted"/>
<reference evidence="6" key="1">
    <citation type="submission" date="2012-11" db="EMBL/GenBank/DDBJ databases">
        <authorList>
            <person name="Singh A."/>
            <person name="Pinnaka A.K."/>
            <person name="Vaidya B."/>
        </authorList>
    </citation>
    <scope>NUCLEOTIDE SEQUENCE [LARGE SCALE GENOMIC DNA]</scope>
    <source>
        <strain evidence="6">AK23</strain>
    </source>
</reference>
<dbReference type="Gene3D" id="6.10.340.10">
    <property type="match status" value="1"/>
</dbReference>
<dbReference type="GO" id="GO:0007165">
    <property type="term" value="P:signal transduction"/>
    <property type="evidence" value="ECO:0007669"/>
    <property type="project" value="InterPro"/>
</dbReference>
<dbReference type="NCBIfam" id="TIGR00254">
    <property type="entry name" value="GGDEF"/>
    <property type="match status" value="1"/>
</dbReference>
<feature type="coiled-coil region" evidence="1">
    <location>
        <begin position="600"/>
        <end position="627"/>
    </location>
</feature>
<feature type="transmembrane region" description="Helical" evidence="2">
    <location>
        <begin position="9"/>
        <end position="29"/>
    </location>
</feature>
<dbReference type="CDD" id="cd01949">
    <property type="entry name" value="GGDEF"/>
    <property type="match status" value="1"/>
</dbReference>
<sequence length="835" mass="93625">MQIGIRGKLVLLFVVMKVIPLLLLGWLAWTQADNLGRHLTVGVEQLLGTATRSVNEVGRVAIADAVEALDARAKEDIERQTTDVAKAIAAFLYERDSDIRMAAALPVDAAIYEQFVNSRTRHLVRHGQWQLSEDQREWVPQDIQALEAPTVDWGSDDNARAFNYVPPFSFNRVNTPLYLEMTFIDLQGQEQVKITTSNRMSAQRHNVSDPANTYIKAEGYFAELKRLAPGEVYVSEVIGAYVGTSVIGPYTPERSAKAGIEFAPHESAYSGKENPVGKRFEGLVRWATPVMNDGRIIGWVTLALNHDHIMAFTDFIVPTPERYTDITDAASGNYAFIWDHKARSIAHPRHHSIVGYDPETGQRVPAWLEEGHYEAWQASGLSYDAFIDQLPPFLLQSHNKRPSLAQVRIGQVGLDCRYLNFAPQCVGWHNLTEQGGSGSFVILWSGLWKLTTAAAIPYYTGQYAKTPRGFGFVTIGANVDEFHKPANDSKERLDRIVMHADGQMRELSDATLIAIDKNLNQTARSLTFSTLVMILLVVLIAIWMASYMSGRIRRMVKGISQFRQGKRSFRFKEVSRDELGELASSFNDMADTVSSHLVHLEDEVTQRRQTEAELLAIQENLEYLVAERTQELTDANVRMRNEILERRSAQERAHFLACHDSLTGLANRFEFNDRLQDAVKLSIRQNHFCALLFFDLDKFKSVNDHYGHGVGDELLIAVADMLREVVRDTDTIARLGGDEFAIILNDLTEPESAALAAQKVIDLLSQPLQVAGHFIQTGTSIGITTYPGDTQDPDELLLHADLAMYQARVKAAMVIISLCRRCMMQSNCAGNEKRN</sequence>
<dbReference type="OrthoDB" id="5437527at2"/>
<keyword evidence="2" id="KW-0812">Transmembrane</keyword>
<dbReference type="InterPro" id="IPR052163">
    <property type="entry name" value="DGC-Regulatory_Protein"/>
</dbReference>
<dbReference type="PROSITE" id="PS50887">
    <property type="entry name" value="GGDEF"/>
    <property type="match status" value="1"/>
</dbReference>
<dbReference type="RefSeq" id="WP_051514365.1">
    <property type="nucleotide sequence ID" value="NZ_AONB01000008.1"/>
</dbReference>
<comment type="caution">
    <text evidence="5">The sequence shown here is derived from an EMBL/GenBank/DDBJ whole genome shotgun (WGS) entry which is preliminary data.</text>
</comment>
<dbReference type="SMART" id="SM00267">
    <property type="entry name" value="GGDEF"/>
    <property type="match status" value="1"/>
</dbReference>
<dbReference type="CDD" id="cd06225">
    <property type="entry name" value="HAMP"/>
    <property type="match status" value="1"/>
</dbReference>
<keyword evidence="2" id="KW-1133">Transmembrane helix</keyword>
<dbReference type="Gene3D" id="3.30.450.20">
    <property type="entry name" value="PAS domain"/>
    <property type="match status" value="1"/>
</dbReference>
<evidence type="ECO:0000313" key="6">
    <source>
        <dbReference type="Proteomes" id="UP000019464"/>
    </source>
</evidence>
<evidence type="ECO:0000259" key="3">
    <source>
        <dbReference type="PROSITE" id="PS50885"/>
    </source>
</evidence>
<dbReference type="PANTHER" id="PTHR46663:SF2">
    <property type="entry name" value="GGDEF DOMAIN-CONTAINING PROTEIN"/>
    <property type="match status" value="1"/>
</dbReference>
<keyword evidence="6" id="KW-1185">Reference proteome</keyword>
<dbReference type="Pfam" id="PF00990">
    <property type="entry name" value="GGDEF"/>
    <property type="match status" value="1"/>
</dbReference>
<feature type="domain" description="GGDEF" evidence="4">
    <location>
        <begin position="687"/>
        <end position="818"/>
    </location>
</feature>
<keyword evidence="2" id="KW-0472">Membrane</keyword>
<dbReference type="EMBL" id="AONB01000008">
    <property type="protein sequence ID" value="EXJ11146.1"/>
    <property type="molecule type" value="Genomic_DNA"/>
</dbReference>
<evidence type="ECO:0000256" key="2">
    <source>
        <dbReference type="SAM" id="Phobius"/>
    </source>
</evidence>
<dbReference type="SUPFAM" id="SSF103190">
    <property type="entry name" value="Sensory domain-like"/>
    <property type="match status" value="1"/>
</dbReference>
<accession>W9V2H0</accession>
<gene>
    <name evidence="5" type="primary">gmr_10</name>
    <name evidence="5" type="ORF">D791_01932</name>
</gene>
<dbReference type="GO" id="GO:0071111">
    <property type="term" value="F:cyclic-guanylate-specific phosphodiesterase activity"/>
    <property type="evidence" value="ECO:0007669"/>
    <property type="project" value="UniProtKB-EC"/>
</dbReference>
<dbReference type="InterPro" id="IPR029787">
    <property type="entry name" value="Nucleotide_cyclase"/>
</dbReference>
<keyword evidence="1" id="KW-0175">Coiled coil</keyword>
<dbReference type="InterPro" id="IPR000160">
    <property type="entry name" value="GGDEF_dom"/>
</dbReference>
<evidence type="ECO:0000259" key="4">
    <source>
        <dbReference type="PROSITE" id="PS50887"/>
    </source>
</evidence>
<feature type="domain" description="HAMP" evidence="3">
    <location>
        <begin position="546"/>
        <end position="598"/>
    </location>
</feature>
<dbReference type="PROSITE" id="PS50885">
    <property type="entry name" value="HAMP"/>
    <property type="match status" value="1"/>
</dbReference>
<dbReference type="PATRIC" id="fig|1229521.3.peg.1956"/>
<evidence type="ECO:0000256" key="1">
    <source>
        <dbReference type="SAM" id="Coils"/>
    </source>
</evidence>
<dbReference type="Proteomes" id="UP000019464">
    <property type="component" value="Unassembled WGS sequence"/>
</dbReference>
<dbReference type="InterPro" id="IPR043128">
    <property type="entry name" value="Rev_trsase/Diguanyl_cyclase"/>
</dbReference>
<dbReference type="Gene3D" id="3.30.70.270">
    <property type="match status" value="1"/>
</dbReference>
<dbReference type="PANTHER" id="PTHR46663">
    <property type="entry name" value="DIGUANYLATE CYCLASE DGCT-RELATED"/>
    <property type="match status" value="1"/>
</dbReference>
<dbReference type="STRING" id="1229521.D791_01932"/>
<keyword evidence="5" id="KW-0378">Hydrolase</keyword>
<dbReference type="Pfam" id="PF00672">
    <property type="entry name" value="HAMP"/>
    <property type="match status" value="1"/>
</dbReference>
<dbReference type="InterPro" id="IPR003660">
    <property type="entry name" value="HAMP_dom"/>
</dbReference>
<reference evidence="5 6" key="2">
    <citation type="journal article" date="2015" name="Syst. Appl. Microbiol.">
        <title>Nitrincola nitratireducens sp. nov. isolated from a haloalkaline crater lake.</title>
        <authorList>
            <person name="Singh A."/>
            <person name="Vaidya B."/>
            <person name="Tanuku N.R."/>
            <person name="Pinnaka A.K."/>
        </authorList>
    </citation>
    <scope>NUCLEOTIDE SEQUENCE [LARGE SCALE GENOMIC DNA]</scope>
    <source>
        <strain evidence="5 6">AK23</strain>
    </source>
</reference>
<dbReference type="InterPro" id="IPR029151">
    <property type="entry name" value="Sensor-like_sf"/>
</dbReference>
<feature type="transmembrane region" description="Helical" evidence="2">
    <location>
        <begin position="526"/>
        <end position="547"/>
    </location>
</feature>
<name>W9V2H0_9GAMM</name>
<organism evidence="5 6">
    <name type="scientific">Nitrincola nitratireducens</name>
    <dbReference type="NCBI Taxonomy" id="1229521"/>
    <lineage>
        <taxon>Bacteria</taxon>
        <taxon>Pseudomonadati</taxon>
        <taxon>Pseudomonadota</taxon>
        <taxon>Gammaproteobacteria</taxon>
        <taxon>Oceanospirillales</taxon>
        <taxon>Oceanospirillaceae</taxon>
        <taxon>Nitrincola</taxon>
    </lineage>
</organism>
<protein>
    <submittedName>
        <fullName evidence="5">Cyclic di-GMP phosphodiesterase Gmr</fullName>
        <ecNumber evidence="5">3.1.4.52</ecNumber>
    </submittedName>
</protein>
<dbReference type="SUPFAM" id="SSF55073">
    <property type="entry name" value="Nucleotide cyclase"/>
    <property type="match status" value="1"/>
</dbReference>
<dbReference type="AlphaFoldDB" id="W9V2H0"/>
<dbReference type="SUPFAM" id="SSF158472">
    <property type="entry name" value="HAMP domain-like"/>
    <property type="match status" value="1"/>
</dbReference>
<dbReference type="SMART" id="SM00304">
    <property type="entry name" value="HAMP"/>
    <property type="match status" value="1"/>
</dbReference>
<dbReference type="EC" id="3.1.4.52" evidence="5"/>
<dbReference type="GO" id="GO:0016020">
    <property type="term" value="C:membrane"/>
    <property type="evidence" value="ECO:0007669"/>
    <property type="project" value="InterPro"/>
</dbReference>
<evidence type="ECO:0000313" key="5">
    <source>
        <dbReference type="EMBL" id="EXJ11146.1"/>
    </source>
</evidence>